<evidence type="ECO:0000313" key="6">
    <source>
        <dbReference type="Proteomes" id="UP000472260"/>
    </source>
</evidence>
<evidence type="ECO:0000313" key="5">
    <source>
        <dbReference type="Ensembl" id="ENSSANP00000066575.1"/>
    </source>
</evidence>
<dbReference type="PANTHER" id="PTHR24124">
    <property type="entry name" value="ANKYRIN REPEAT FAMILY A"/>
    <property type="match status" value="1"/>
</dbReference>
<dbReference type="AlphaFoldDB" id="A0A671Q985"/>
<dbReference type="GO" id="GO:0005634">
    <property type="term" value="C:nucleus"/>
    <property type="evidence" value="ECO:0007669"/>
    <property type="project" value="TreeGrafter"/>
</dbReference>
<name>A0A671Q985_9TELE</name>
<dbReference type="Proteomes" id="UP000472260">
    <property type="component" value="Unassembled WGS sequence"/>
</dbReference>
<sequence length="270" mass="29391">MKTETLFLLSVSILHIYTAKGLREYAFAAAEKLSELGKLDSKEHKGKTALLVAVTANQPDIVQDLLSLSADISICDVNGQTAVHVAATYGFPRVMQVILYAGLRVDLEARNFEGLTPLHCAVISHCATIKAINASSSSTWLADGSLQTQAEDKLMCLRLLINAGASVLSQEIKSNKTVLHLAVKEGNIHLVRFLLSLQLSNMQAFINMKAHGHTALHMAAGLHGSPFQEELIRLLLSRGADPSIRNLENDQPAHLMQSGDKGERVRGFLY</sequence>
<dbReference type="GO" id="GO:0010468">
    <property type="term" value="P:regulation of gene expression"/>
    <property type="evidence" value="ECO:0007669"/>
    <property type="project" value="TreeGrafter"/>
</dbReference>
<protein>
    <submittedName>
        <fullName evidence="5">Uncharacterized protein</fullName>
    </submittedName>
</protein>
<keyword evidence="6" id="KW-1185">Reference proteome</keyword>
<feature type="repeat" description="ANK" evidence="3">
    <location>
        <begin position="174"/>
        <end position="196"/>
    </location>
</feature>
<dbReference type="InterPro" id="IPR036770">
    <property type="entry name" value="Ankyrin_rpt-contain_sf"/>
</dbReference>
<dbReference type="Ensembl" id="ENSSANT00000070765.1">
    <property type="protein sequence ID" value="ENSSANP00000066575.1"/>
    <property type="gene ID" value="ENSSANG00000033183.1"/>
</dbReference>
<feature type="repeat" description="ANK" evidence="3">
    <location>
        <begin position="45"/>
        <end position="77"/>
    </location>
</feature>
<organism evidence="5 6">
    <name type="scientific">Sinocyclocheilus anshuiensis</name>
    <dbReference type="NCBI Taxonomy" id="1608454"/>
    <lineage>
        <taxon>Eukaryota</taxon>
        <taxon>Metazoa</taxon>
        <taxon>Chordata</taxon>
        <taxon>Craniata</taxon>
        <taxon>Vertebrata</taxon>
        <taxon>Euteleostomi</taxon>
        <taxon>Actinopterygii</taxon>
        <taxon>Neopterygii</taxon>
        <taxon>Teleostei</taxon>
        <taxon>Ostariophysi</taxon>
        <taxon>Cypriniformes</taxon>
        <taxon>Cyprinidae</taxon>
        <taxon>Cyprininae</taxon>
        <taxon>Sinocyclocheilus</taxon>
    </lineage>
</organism>
<feature type="repeat" description="ANK" evidence="3">
    <location>
        <begin position="78"/>
        <end position="110"/>
    </location>
</feature>
<dbReference type="SUPFAM" id="SSF48403">
    <property type="entry name" value="Ankyrin repeat"/>
    <property type="match status" value="1"/>
</dbReference>
<accession>A0A671Q985</accession>
<dbReference type="PRINTS" id="PR01415">
    <property type="entry name" value="ANKYRIN"/>
</dbReference>
<keyword evidence="4" id="KW-0732">Signal</keyword>
<evidence type="ECO:0000256" key="3">
    <source>
        <dbReference type="PROSITE-ProRule" id="PRU00023"/>
    </source>
</evidence>
<dbReference type="PROSITE" id="PS50297">
    <property type="entry name" value="ANK_REP_REGION"/>
    <property type="match status" value="4"/>
</dbReference>
<evidence type="ECO:0000256" key="2">
    <source>
        <dbReference type="ARBA" id="ARBA00023043"/>
    </source>
</evidence>
<feature type="repeat" description="ANK" evidence="3">
    <location>
        <begin position="211"/>
        <end position="247"/>
    </location>
</feature>
<keyword evidence="1" id="KW-0677">Repeat</keyword>
<reference evidence="5" key="1">
    <citation type="submission" date="2025-08" db="UniProtKB">
        <authorList>
            <consortium name="Ensembl"/>
        </authorList>
    </citation>
    <scope>IDENTIFICATION</scope>
</reference>
<dbReference type="Gene3D" id="1.25.40.20">
    <property type="entry name" value="Ankyrin repeat-containing domain"/>
    <property type="match status" value="1"/>
</dbReference>
<dbReference type="InterPro" id="IPR002110">
    <property type="entry name" value="Ankyrin_rpt"/>
</dbReference>
<dbReference type="Pfam" id="PF12796">
    <property type="entry name" value="Ank_2"/>
    <property type="match status" value="2"/>
</dbReference>
<dbReference type="PROSITE" id="PS50088">
    <property type="entry name" value="ANK_REPEAT"/>
    <property type="match status" value="4"/>
</dbReference>
<dbReference type="SMART" id="SM00248">
    <property type="entry name" value="ANK"/>
    <property type="match status" value="5"/>
</dbReference>
<reference evidence="5" key="2">
    <citation type="submission" date="2025-09" db="UniProtKB">
        <authorList>
            <consortium name="Ensembl"/>
        </authorList>
    </citation>
    <scope>IDENTIFICATION</scope>
</reference>
<dbReference type="PANTHER" id="PTHR24124:SF7">
    <property type="entry name" value="NF-KAPPA-B INHIBITOR DELTA"/>
    <property type="match status" value="1"/>
</dbReference>
<feature type="chain" id="PRO_5025347395" evidence="4">
    <location>
        <begin position="22"/>
        <end position="270"/>
    </location>
</feature>
<evidence type="ECO:0000256" key="4">
    <source>
        <dbReference type="SAM" id="SignalP"/>
    </source>
</evidence>
<dbReference type="FunFam" id="1.25.40.20:FF:000097">
    <property type="entry name" value="NF-kappa-B inhibitor zeta isoform X1"/>
    <property type="match status" value="1"/>
</dbReference>
<feature type="signal peptide" evidence="4">
    <location>
        <begin position="1"/>
        <end position="21"/>
    </location>
</feature>
<proteinExistence type="predicted"/>
<evidence type="ECO:0000256" key="1">
    <source>
        <dbReference type="ARBA" id="ARBA00022737"/>
    </source>
</evidence>
<keyword evidence="2 3" id="KW-0040">ANK repeat</keyword>